<dbReference type="AlphaFoldDB" id="A0A4Q2SB17"/>
<evidence type="ECO:0000313" key="2">
    <source>
        <dbReference type="Proteomes" id="UP000293291"/>
    </source>
</evidence>
<dbReference type="Gene3D" id="1.20.1260.10">
    <property type="match status" value="1"/>
</dbReference>
<reference evidence="1 2" key="1">
    <citation type="submission" date="2019-01" db="EMBL/GenBank/DDBJ databases">
        <title>Novel species of Nocardioides.</title>
        <authorList>
            <person name="Liu Q."/>
            <person name="Xin Y.-H."/>
        </authorList>
    </citation>
    <scope>NUCLEOTIDE SEQUENCE [LARGE SCALE GENOMIC DNA]</scope>
    <source>
        <strain evidence="1 2">CGMCC 4.6875</strain>
    </source>
</reference>
<keyword evidence="2" id="KW-1185">Reference proteome</keyword>
<evidence type="ECO:0000313" key="1">
    <source>
        <dbReference type="EMBL" id="RYB98113.1"/>
    </source>
</evidence>
<comment type="caution">
    <text evidence="1">The sequence shown here is derived from an EMBL/GenBank/DDBJ whole genome shotgun (WGS) entry which is preliminary data.</text>
</comment>
<dbReference type="EMBL" id="SDWU01000025">
    <property type="protein sequence ID" value="RYB98113.1"/>
    <property type="molecule type" value="Genomic_DNA"/>
</dbReference>
<dbReference type="OrthoDB" id="9891748at2"/>
<sequence>MIIAQPAGAPGVAARPRLGVRPDGNAADQQYLEEAAAALGPIMAACEAGAARSPRPDVRVLVREARGVHAAQLSAIADILHAQGRPGPSYVRAREVADLARLTGAALDRALVERLTAHAHASIAAARTELVVGASPSVRMLAERALHAGDRLLAALERISSETDHPSGLGE</sequence>
<protein>
    <submittedName>
        <fullName evidence="1">Uncharacterized protein</fullName>
    </submittedName>
</protein>
<dbReference type="Proteomes" id="UP000293291">
    <property type="component" value="Unassembled WGS sequence"/>
</dbReference>
<organism evidence="1 2">
    <name type="scientific">Nocardioides ganghwensis</name>
    <dbReference type="NCBI Taxonomy" id="252230"/>
    <lineage>
        <taxon>Bacteria</taxon>
        <taxon>Bacillati</taxon>
        <taxon>Actinomycetota</taxon>
        <taxon>Actinomycetes</taxon>
        <taxon>Propionibacteriales</taxon>
        <taxon>Nocardioidaceae</taxon>
        <taxon>Nocardioides</taxon>
    </lineage>
</organism>
<name>A0A4Q2SB17_9ACTN</name>
<proteinExistence type="predicted"/>
<gene>
    <name evidence="1" type="ORF">EUA07_18725</name>
</gene>
<dbReference type="InterPro" id="IPR012347">
    <property type="entry name" value="Ferritin-like"/>
</dbReference>
<accession>A0A4Q2SB17</accession>
<dbReference type="RefSeq" id="WP_129456705.1">
    <property type="nucleotide sequence ID" value="NZ_JACXYX010000021.1"/>
</dbReference>